<name>A0A4Z0PKE0_9BACT</name>
<gene>
    <name evidence="3" type="ORF">E5J99_11665</name>
</gene>
<feature type="transmembrane region" description="Helical" evidence="1">
    <location>
        <begin position="56"/>
        <end position="73"/>
    </location>
</feature>
<protein>
    <recommendedName>
        <fullName evidence="2">Aerotolerance regulator N-terminal domain-containing protein</fullName>
    </recommendedName>
</protein>
<evidence type="ECO:0000313" key="3">
    <source>
        <dbReference type="EMBL" id="TGE15845.1"/>
    </source>
</evidence>
<dbReference type="RefSeq" id="WP_135497982.1">
    <property type="nucleotide sequence ID" value="NZ_SRLD01000020.1"/>
</dbReference>
<evidence type="ECO:0000259" key="2">
    <source>
        <dbReference type="Pfam" id="PF07584"/>
    </source>
</evidence>
<dbReference type="AlphaFoldDB" id="A0A4Z0PKE0"/>
<proteinExistence type="predicted"/>
<keyword evidence="1" id="KW-1133">Transmembrane helix</keyword>
<sequence>MMLTHPWFLLGIFSVAIPVAIHFFELRRPQRLLFTNVGFIREIKLVTARQRKLKHLLILLTRIAFITFLVFMFCQPFIPAPQQEGEGGTGNITAIVDSTPSMVVEAENAEPLFSQATEAAQELAQVYPASTRFLLPTVSNSLLTATAFQTTVQELAVSGQSGGLGKLLKRANNANSSGHTFVFSDFQKGDFNPRMLRADSITQLYLVPLQGKSTANVYVDSVLLEDAFVRTATDIGLRIRLRNGGATASADCQVKVFVGNRQVAAYQTAIKERESTTSIVRVRLEGADLQACRVEVEDFPVTFDNKYYFTLQASPQLNIVGITQSQTDLTSRVYNNEALFSYASSTPQGLSYTQLDAANLLVLQGVPKVDNTLRENLRRAVGQGATLVIVPPVSADGSQEEYNRLFRDLGMGGIQWEKAQAAKPTLQDVATPDLRNPFFKDVFTSSNQRAVMPKVAPVLRWSRSGTEVMKMRNGDSFLAEFPSGKGKVYLFSAPFQEEYSNFIQHALFVPVMYRLAMQSYQNKQHLAYRLNQGALTLGVAAQTKSQRDEPVVSLQKDSLTVIPSQRWEAGSLQLSIPAVVQEPGFYQVVCNNKVLTTLALNIDKAESELAYYTAAELRQIIGPNRPNIQVYENGTGRSAAAYYKAQQVGTPLWRYCLLLALACLLAEVVLLRLMGARKPASSPAVAA</sequence>
<reference evidence="3 4" key="1">
    <citation type="submission" date="2019-04" db="EMBL/GenBank/DDBJ databases">
        <authorList>
            <person name="Feng G."/>
            <person name="Zhang J."/>
            <person name="Zhu H."/>
        </authorList>
    </citation>
    <scope>NUCLEOTIDE SEQUENCE [LARGE SCALE GENOMIC DNA]</scope>
    <source>
        <strain evidence="3 4">JCM 17223</strain>
    </source>
</reference>
<dbReference type="Proteomes" id="UP000297739">
    <property type="component" value="Unassembled WGS sequence"/>
</dbReference>
<dbReference type="Pfam" id="PF07584">
    <property type="entry name" value="BatA"/>
    <property type="match status" value="1"/>
</dbReference>
<dbReference type="PANTHER" id="PTHR37464">
    <property type="entry name" value="BLL2463 PROTEIN"/>
    <property type="match status" value="1"/>
</dbReference>
<dbReference type="OrthoDB" id="9810200at2"/>
<feature type="domain" description="Aerotolerance regulator N-terminal" evidence="2">
    <location>
        <begin position="1"/>
        <end position="76"/>
    </location>
</feature>
<organism evidence="3 4">
    <name type="scientific">Hymenobacter elongatus</name>
    <dbReference type="NCBI Taxonomy" id="877208"/>
    <lineage>
        <taxon>Bacteria</taxon>
        <taxon>Pseudomonadati</taxon>
        <taxon>Bacteroidota</taxon>
        <taxon>Cytophagia</taxon>
        <taxon>Cytophagales</taxon>
        <taxon>Hymenobacteraceae</taxon>
        <taxon>Hymenobacter</taxon>
    </lineage>
</organism>
<keyword evidence="1" id="KW-0472">Membrane</keyword>
<accession>A0A4Z0PKE0</accession>
<dbReference type="InterPro" id="IPR029062">
    <property type="entry name" value="Class_I_gatase-like"/>
</dbReference>
<evidence type="ECO:0000256" key="1">
    <source>
        <dbReference type="SAM" id="Phobius"/>
    </source>
</evidence>
<dbReference type="InterPro" id="IPR011933">
    <property type="entry name" value="Double_TM_dom"/>
</dbReference>
<comment type="caution">
    <text evidence="3">The sequence shown here is derived from an EMBL/GenBank/DDBJ whole genome shotgun (WGS) entry which is preliminary data.</text>
</comment>
<feature type="transmembrane region" description="Helical" evidence="1">
    <location>
        <begin position="6"/>
        <end position="24"/>
    </location>
</feature>
<dbReference type="InterPro" id="IPR024163">
    <property type="entry name" value="Aerotolerance_reg_N"/>
</dbReference>
<keyword evidence="1" id="KW-0812">Transmembrane</keyword>
<dbReference type="NCBIfam" id="TIGR02226">
    <property type="entry name" value="two_anch"/>
    <property type="match status" value="1"/>
</dbReference>
<evidence type="ECO:0000313" key="4">
    <source>
        <dbReference type="Proteomes" id="UP000297739"/>
    </source>
</evidence>
<dbReference type="SUPFAM" id="SSF52317">
    <property type="entry name" value="Class I glutamine amidotransferase-like"/>
    <property type="match status" value="1"/>
</dbReference>
<dbReference type="EMBL" id="SRLD01000020">
    <property type="protein sequence ID" value="TGE15845.1"/>
    <property type="molecule type" value="Genomic_DNA"/>
</dbReference>
<keyword evidence="4" id="KW-1185">Reference proteome</keyword>
<dbReference type="PANTHER" id="PTHR37464:SF1">
    <property type="entry name" value="BLL2463 PROTEIN"/>
    <property type="match status" value="1"/>
</dbReference>